<reference evidence="2" key="1">
    <citation type="submission" date="2023-06" db="EMBL/GenBank/DDBJ databases">
        <authorList>
            <consortium name="Lawrence Berkeley National Laboratory"/>
            <person name="Ahrendt S."/>
            <person name="Sahu N."/>
            <person name="Indic B."/>
            <person name="Wong-Bajracharya J."/>
            <person name="Merenyi Z."/>
            <person name="Ke H.-M."/>
            <person name="Monk M."/>
            <person name="Kocsube S."/>
            <person name="Drula E."/>
            <person name="Lipzen A."/>
            <person name="Balint B."/>
            <person name="Henrissat B."/>
            <person name="Andreopoulos B."/>
            <person name="Martin F.M."/>
            <person name="Harder C.B."/>
            <person name="Rigling D."/>
            <person name="Ford K.L."/>
            <person name="Foster G.D."/>
            <person name="Pangilinan J."/>
            <person name="Papanicolaou A."/>
            <person name="Barry K."/>
            <person name="LaButti K."/>
            <person name="Viragh M."/>
            <person name="Koriabine M."/>
            <person name="Yan M."/>
            <person name="Riley R."/>
            <person name="Champramary S."/>
            <person name="Plett K.L."/>
            <person name="Tsai I.J."/>
            <person name="Slot J."/>
            <person name="Sipos G."/>
            <person name="Plett J."/>
            <person name="Nagy L.G."/>
            <person name="Grigoriev I.V."/>
        </authorList>
    </citation>
    <scope>NUCLEOTIDE SEQUENCE</scope>
    <source>
        <strain evidence="2">ICMP 16352</strain>
    </source>
</reference>
<dbReference type="EMBL" id="JAUEPR010000050">
    <property type="protein sequence ID" value="KAK0471447.1"/>
    <property type="molecule type" value="Genomic_DNA"/>
</dbReference>
<organism evidence="2 3">
    <name type="scientific">Armillaria novae-zelandiae</name>
    <dbReference type="NCBI Taxonomy" id="153914"/>
    <lineage>
        <taxon>Eukaryota</taxon>
        <taxon>Fungi</taxon>
        <taxon>Dikarya</taxon>
        <taxon>Basidiomycota</taxon>
        <taxon>Agaricomycotina</taxon>
        <taxon>Agaricomycetes</taxon>
        <taxon>Agaricomycetidae</taxon>
        <taxon>Agaricales</taxon>
        <taxon>Marasmiineae</taxon>
        <taxon>Physalacriaceae</taxon>
        <taxon>Armillaria</taxon>
    </lineage>
</organism>
<proteinExistence type="predicted"/>
<feature type="compositionally biased region" description="Basic and acidic residues" evidence="1">
    <location>
        <begin position="595"/>
        <end position="604"/>
    </location>
</feature>
<dbReference type="Proteomes" id="UP001175227">
    <property type="component" value="Unassembled WGS sequence"/>
</dbReference>
<evidence type="ECO:0000313" key="2">
    <source>
        <dbReference type="EMBL" id="KAK0471447.1"/>
    </source>
</evidence>
<evidence type="ECO:0000256" key="1">
    <source>
        <dbReference type="SAM" id="MobiDB-lite"/>
    </source>
</evidence>
<sequence>MDKSSKESEVDALHWLYERSSTLAIRRLIIQALAGLPPDDISRAEEVFHPHWDEMQEEKERMLMDCVQLSRDGFTRWIPKDIPNIGSRIEPLLRLEILFPSLRRKYPSRVFGEHDLDFSRKLSNTLSMTLSAIDDAHIQKPVGQNQLIMDVFADNSVHHPLIWERLLGRYVDKENLINTIGEDGFTIGMCLNLVTSIYPSEDSSPGTDNFTLAYPLITSHKNEILRRLLTFFPTSESDNITVDLEHSLSLAIFRSLVPDLALSIINSHQPHRFCRDSIFSKYQLLHVALRAIKQAMFSVVDHPSKEWRTHLFWAILSYIKSDLFSGHALTNSEYWEFKDPFWACRAYALVCMGLLIGGSAEDRVIEWNKEWANKDLFTNILLVINDEHAADAPFLHPVREITGDSRHPVDSISGVVGWLFGQAFKQGIPGAYEAFQESGSLGYIAEKRNLHPELIEGLCGYITGLSSGKAGRLPDIQLNELINRHIDDLHQVPVIRCICASLARSETPEHPILSTLASIAPYHNEWSNILQILNSPDHKYSVQCYTLRFADMRTREDAYYLQRDMKRGVSVLADCLESQKCRNRNNDQLSANSDHLARGQETHHRSGSTTDPDTDVELGLLSSQNVDVT</sequence>
<accession>A0AA39TVQ4</accession>
<dbReference type="AlphaFoldDB" id="A0AA39TVQ4"/>
<evidence type="ECO:0000313" key="3">
    <source>
        <dbReference type="Proteomes" id="UP001175227"/>
    </source>
</evidence>
<keyword evidence="3" id="KW-1185">Reference proteome</keyword>
<gene>
    <name evidence="2" type="ORF">IW261DRAFT_894345</name>
</gene>
<name>A0AA39TVQ4_9AGAR</name>
<protein>
    <submittedName>
        <fullName evidence="2">Uncharacterized protein</fullName>
    </submittedName>
</protein>
<feature type="region of interest" description="Disordered" evidence="1">
    <location>
        <begin position="586"/>
        <end position="629"/>
    </location>
</feature>
<comment type="caution">
    <text evidence="2">The sequence shown here is derived from an EMBL/GenBank/DDBJ whole genome shotgun (WGS) entry which is preliminary data.</text>
</comment>